<evidence type="ECO:0000256" key="2">
    <source>
        <dbReference type="ARBA" id="ARBA00023002"/>
    </source>
</evidence>
<sequence length="431" mass="47708">METIINPRLIALKQLERVRPYIDIPQKIYLKLSYPERILKGRIVIDINDGSEASFLYFRSQHNTWLGPAKGGIRYHPDVTEDEVIALSMWMTWKCAVMGLPYGGGKGGIAPHFEDLTPERVAFLRNYFPKNMSRDVLQVLTRKYTEKIAPLIGPDSDIPAPDVNTNPQVMAWIMDEYSRLKGFTIPAVVTGKPVVLGGSLGRNEATARGTFITAQEALKYCGEKRPISSLTVAVQGFGNAGSITAKLFQRALFRVEAVSDSQGGIYNPRGLNISDVEKVKAETGSVINYKEADRISNGELLQLPVAILVPAALENVITAQNAPLIRAKIIAEAANGPTTPDADEILHANGVFVIPDILANAGGVTVSYYEWIQGREQDYWDEGTVLKKLEEQMVRAFKQVVAKHEQYKVNMRTAAYIHAVSRVVEAGKLRR</sequence>
<dbReference type="Proteomes" id="UP000595618">
    <property type="component" value="Chromosome"/>
</dbReference>
<organism evidence="9 10">
    <name type="scientific">Candidatus Sungiibacteriota bacterium</name>
    <dbReference type="NCBI Taxonomy" id="2750080"/>
    <lineage>
        <taxon>Bacteria</taxon>
        <taxon>Candidatus Sungiibacteriota</taxon>
    </lineage>
</organism>
<dbReference type="AlphaFoldDB" id="A0A7T5RJ43"/>
<dbReference type="GO" id="GO:0004352">
    <property type="term" value="F:glutamate dehydrogenase (NAD+) activity"/>
    <property type="evidence" value="ECO:0007669"/>
    <property type="project" value="TreeGrafter"/>
</dbReference>
<keyword evidence="5" id="KW-0520">NAD</keyword>
<feature type="binding site" evidence="5">
    <location>
        <position position="70"/>
    </location>
    <ligand>
        <name>substrate</name>
    </ligand>
</feature>
<proteinExistence type="inferred from homology"/>
<dbReference type="GO" id="GO:0000166">
    <property type="term" value="F:nucleotide binding"/>
    <property type="evidence" value="ECO:0007669"/>
    <property type="project" value="UniProtKB-KW"/>
</dbReference>
<dbReference type="PANTHER" id="PTHR11606">
    <property type="entry name" value="GLUTAMATE DEHYDROGENASE"/>
    <property type="match status" value="1"/>
</dbReference>
<dbReference type="InterPro" id="IPR046346">
    <property type="entry name" value="Aminoacid_DH-like_N_sf"/>
</dbReference>
<dbReference type="CDD" id="cd01076">
    <property type="entry name" value="NAD_bind_1_Glu_DH"/>
    <property type="match status" value="1"/>
</dbReference>
<dbReference type="InterPro" id="IPR036291">
    <property type="entry name" value="NAD(P)-bd_dom_sf"/>
</dbReference>
<dbReference type="InterPro" id="IPR033922">
    <property type="entry name" value="NAD_bind_Glu_DH"/>
</dbReference>
<evidence type="ECO:0000313" key="10">
    <source>
        <dbReference type="Proteomes" id="UP000595618"/>
    </source>
</evidence>
<evidence type="ECO:0000256" key="7">
    <source>
        <dbReference type="RuleBase" id="RU004417"/>
    </source>
</evidence>
<accession>A0A7T5RJ43</accession>
<comment type="similarity">
    <text evidence="1 3 7">Belongs to the Glu/Leu/Phe/Val dehydrogenases family.</text>
</comment>
<dbReference type="Gene3D" id="3.40.50.720">
    <property type="entry name" value="NAD(P)-binding Rossmann-like Domain"/>
    <property type="match status" value="1"/>
</dbReference>
<dbReference type="GO" id="GO:0006538">
    <property type="term" value="P:L-glutamate catabolic process"/>
    <property type="evidence" value="ECO:0007669"/>
    <property type="project" value="TreeGrafter"/>
</dbReference>
<evidence type="ECO:0000256" key="5">
    <source>
        <dbReference type="PIRSR" id="PIRSR000185-2"/>
    </source>
</evidence>
<dbReference type="InterPro" id="IPR006096">
    <property type="entry name" value="Glu/Leu/Phe/Val/Trp_DH_C"/>
</dbReference>
<feature type="binding site" evidence="5">
    <location>
        <position position="206"/>
    </location>
    <ligand>
        <name>NAD(+)</name>
        <dbReference type="ChEBI" id="CHEBI:57540"/>
    </ligand>
</feature>
<feature type="active site" description="Proton donor" evidence="4">
    <location>
        <position position="106"/>
    </location>
</feature>
<dbReference type="InterPro" id="IPR014362">
    <property type="entry name" value="Glu_DH"/>
</dbReference>
<keyword evidence="2 3" id="KW-0560">Oxidoreductase</keyword>
<dbReference type="EMBL" id="CP066690">
    <property type="protein sequence ID" value="QQG45058.1"/>
    <property type="molecule type" value="Genomic_DNA"/>
</dbReference>
<dbReference type="Pfam" id="PF00208">
    <property type="entry name" value="ELFV_dehydrog"/>
    <property type="match status" value="1"/>
</dbReference>
<gene>
    <name evidence="9" type="ORF">HYW89_03590</name>
</gene>
<evidence type="ECO:0000256" key="1">
    <source>
        <dbReference type="ARBA" id="ARBA00006382"/>
    </source>
</evidence>
<keyword evidence="5" id="KW-0547">Nucleotide-binding</keyword>
<dbReference type="SMART" id="SM00839">
    <property type="entry name" value="ELFV_dehydrog"/>
    <property type="match status" value="1"/>
</dbReference>
<dbReference type="PRINTS" id="PR00082">
    <property type="entry name" value="GLFDHDRGNASE"/>
</dbReference>
<dbReference type="PANTHER" id="PTHR11606:SF13">
    <property type="entry name" value="GLUTAMATE DEHYDROGENASE 1, MITOCHONDRIAL"/>
    <property type="match status" value="1"/>
</dbReference>
<dbReference type="InterPro" id="IPR006095">
    <property type="entry name" value="Glu/Leu/Phe/Val/Trp_DH"/>
</dbReference>
<evidence type="ECO:0000256" key="3">
    <source>
        <dbReference type="PIRNR" id="PIRNR000185"/>
    </source>
</evidence>
<name>A0A7T5RJ43_9BACT</name>
<evidence type="ECO:0000313" key="9">
    <source>
        <dbReference type="EMBL" id="QQG45058.1"/>
    </source>
</evidence>
<dbReference type="Gene3D" id="3.40.50.10860">
    <property type="entry name" value="Leucine Dehydrogenase, chain A, domain 1"/>
    <property type="match status" value="1"/>
</dbReference>
<dbReference type="SUPFAM" id="SSF51735">
    <property type="entry name" value="NAD(P)-binding Rossmann-fold domains"/>
    <property type="match status" value="1"/>
</dbReference>
<feature type="binding site" evidence="5">
    <location>
        <position position="94"/>
    </location>
    <ligand>
        <name>substrate</name>
    </ligand>
</feature>
<evidence type="ECO:0000256" key="4">
    <source>
        <dbReference type="PIRSR" id="PIRSR000185-1"/>
    </source>
</evidence>
<evidence type="ECO:0000256" key="6">
    <source>
        <dbReference type="PIRSR" id="PIRSR000185-3"/>
    </source>
</evidence>
<reference evidence="9 10" key="1">
    <citation type="submission" date="2020-07" db="EMBL/GenBank/DDBJ databases">
        <title>Huge and variable diversity of episymbiotic CPR bacteria and DPANN archaea in groundwater ecosystems.</title>
        <authorList>
            <person name="He C.Y."/>
            <person name="Keren R."/>
            <person name="Whittaker M."/>
            <person name="Farag I.F."/>
            <person name="Doudna J."/>
            <person name="Cate J.H.D."/>
            <person name="Banfield J.F."/>
        </authorList>
    </citation>
    <scope>NUCLEOTIDE SEQUENCE [LARGE SCALE GENOMIC DNA]</scope>
    <source>
        <strain evidence="9">NC_groundwater_541_Ag_S-0.1um_46_50</strain>
    </source>
</reference>
<dbReference type="InterPro" id="IPR006097">
    <property type="entry name" value="Glu/Leu/Phe/Val/Trp_DH_dimer"/>
</dbReference>
<feature type="domain" description="Glutamate/phenylalanine/leucine/valine/L-tryptophan dehydrogenase C-terminal" evidence="8">
    <location>
        <begin position="199"/>
        <end position="431"/>
    </location>
</feature>
<protein>
    <recommendedName>
        <fullName evidence="3">Glutamate dehydrogenase</fullName>
    </recommendedName>
</protein>
<feature type="binding site" evidence="5">
    <location>
        <position position="239"/>
    </location>
    <ligand>
        <name>NAD(+)</name>
        <dbReference type="ChEBI" id="CHEBI:57540"/>
    </ligand>
</feature>
<dbReference type="SUPFAM" id="SSF53223">
    <property type="entry name" value="Aminoacid dehydrogenase-like, N-terminal domain"/>
    <property type="match status" value="1"/>
</dbReference>
<dbReference type="PIRSF" id="PIRSF000185">
    <property type="entry name" value="Glu_DH"/>
    <property type="match status" value="1"/>
</dbReference>
<feature type="binding site" evidence="5">
    <location>
        <position position="367"/>
    </location>
    <ligand>
        <name>substrate</name>
    </ligand>
</feature>
<dbReference type="Pfam" id="PF02812">
    <property type="entry name" value="ELFV_dehydrog_N"/>
    <property type="match status" value="1"/>
</dbReference>
<evidence type="ECO:0000259" key="8">
    <source>
        <dbReference type="SMART" id="SM00839"/>
    </source>
</evidence>
<feature type="site" description="Important for catalysis" evidence="6">
    <location>
        <position position="162"/>
    </location>
</feature>